<keyword evidence="2" id="KW-0472">Membrane</keyword>
<feature type="transmembrane region" description="Helical" evidence="2">
    <location>
        <begin position="15"/>
        <end position="38"/>
    </location>
</feature>
<keyword evidence="2" id="KW-1133">Transmembrane helix</keyword>
<proteinExistence type="predicted"/>
<organism evidence="4 5">
    <name type="scientific">Natronosalvus rutilus</name>
    <dbReference type="NCBI Taxonomy" id="2953753"/>
    <lineage>
        <taxon>Archaea</taxon>
        <taxon>Methanobacteriati</taxon>
        <taxon>Methanobacteriota</taxon>
        <taxon>Stenosarchaea group</taxon>
        <taxon>Halobacteria</taxon>
        <taxon>Halobacteriales</taxon>
        <taxon>Natrialbaceae</taxon>
        <taxon>Natronosalvus</taxon>
    </lineage>
</organism>
<evidence type="ECO:0000259" key="3">
    <source>
        <dbReference type="Pfam" id="PF01345"/>
    </source>
</evidence>
<dbReference type="KEGG" id="sawl:NGM29_10355"/>
<keyword evidence="2" id="KW-0812">Transmembrane</keyword>
<keyword evidence="5" id="KW-1185">Reference proteome</keyword>
<accession>A0A9E7N7E3</accession>
<feature type="region of interest" description="Disordered" evidence="1">
    <location>
        <begin position="49"/>
        <end position="98"/>
    </location>
</feature>
<evidence type="ECO:0000256" key="1">
    <source>
        <dbReference type="SAM" id="MobiDB-lite"/>
    </source>
</evidence>
<dbReference type="PANTHER" id="PTHR35902:SF3">
    <property type="entry name" value="NPCBM-ASSOCIATED, NEW3 DOMAIN OF ALPHA-GALACTOSIDASE"/>
    <property type="match status" value="1"/>
</dbReference>
<gene>
    <name evidence="4" type="ORF">NGM29_10355</name>
</gene>
<feature type="domain" description="DUF11" evidence="3">
    <location>
        <begin position="115"/>
        <end position="213"/>
    </location>
</feature>
<dbReference type="AlphaFoldDB" id="A0A9E7N7E3"/>
<dbReference type="Proteomes" id="UP001056855">
    <property type="component" value="Chromosome"/>
</dbReference>
<dbReference type="RefSeq" id="WP_254156024.1">
    <property type="nucleotide sequence ID" value="NZ_CP100355.1"/>
</dbReference>
<name>A0A9E7N7E3_9EURY</name>
<dbReference type="InterPro" id="IPR013783">
    <property type="entry name" value="Ig-like_fold"/>
</dbReference>
<dbReference type="Pfam" id="PF01345">
    <property type="entry name" value="DUF11"/>
    <property type="match status" value="1"/>
</dbReference>
<feature type="transmembrane region" description="Helical" evidence="2">
    <location>
        <begin position="365"/>
        <end position="383"/>
    </location>
</feature>
<sequence length="386" mass="39312">MTGQQDASSRQNRRLVVLGHVVLIVGFLVGALSGAAVLQADTAAANVQDDSAGNETGTDPDSAGANATDDGRDDGNESGQFPPIDGEVGLPHEGSATAGPAIVQAPADDIEVAVAEGQSVRAGGATTVTLEVTNDGDDDAMDVVVTLQAPDGTLSLGAPNAPQAEQSVSLGDLEEDETETVDVRVAAAAVEPGTYPVFATVQYLVEDGDEGDDGGNGDDNGDNGDDEAVVIGGPSVLAIDLEERPRLGVTPVDGTVPVDGDGVYEVRISNDGTEPVSGVVATLEAGPPLSSESPTAYVGTLHPGESETVRFALESSSDAIETTTSATITLTYETGHDGDGQTATNPISVPVSLVESDGEADVESIAPFVVVAFVFALALLWWYRRR</sequence>
<feature type="compositionally biased region" description="Polar residues" evidence="1">
    <location>
        <begin position="49"/>
        <end position="59"/>
    </location>
</feature>
<evidence type="ECO:0000313" key="5">
    <source>
        <dbReference type="Proteomes" id="UP001056855"/>
    </source>
</evidence>
<dbReference type="PANTHER" id="PTHR35902">
    <property type="entry name" value="S-LAYER DOMAIN-LIKE PROTEIN-RELATED"/>
    <property type="match status" value="1"/>
</dbReference>
<evidence type="ECO:0000256" key="2">
    <source>
        <dbReference type="SAM" id="Phobius"/>
    </source>
</evidence>
<dbReference type="Gene3D" id="2.60.40.10">
    <property type="entry name" value="Immunoglobulins"/>
    <property type="match status" value="1"/>
</dbReference>
<protein>
    <recommendedName>
        <fullName evidence="3">DUF11 domain-containing protein</fullName>
    </recommendedName>
</protein>
<dbReference type="InterPro" id="IPR001434">
    <property type="entry name" value="OmcB-like_DUF11"/>
</dbReference>
<reference evidence="4" key="1">
    <citation type="submission" date="2022-06" db="EMBL/GenBank/DDBJ databases">
        <title>Diverse halophilic archaea isolated from saline environments.</title>
        <authorList>
            <person name="Cui H.-L."/>
        </authorList>
    </citation>
    <scope>NUCLEOTIDE SEQUENCE</scope>
    <source>
        <strain evidence="4">WLHS1</strain>
    </source>
</reference>
<evidence type="ECO:0000313" key="4">
    <source>
        <dbReference type="EMBL" id="UTF52201.1"/>
    </source>
</evidence>
<dbReference type="EMBL" id="CP100355">
    <property type="protein sequence ID" value="UTF52201.1"/>
    <property type="molecule type" value="Genomic_DNA"/>
</dbReference>
<feature type="region of interest" description="Disordered" evidence="1">
    <location>
        <begin position="207"/>
        <end position="227"/>
    </location>
</feature>
<dbReference type="GeneID" id="73290451"/>